<evidence type="ECO:0000313" key="2">
    <source>
        <dbReference type="EMBL" id="RGM27972.1"/>
    </source>
</evidence>
<comment type="caution">
    <text evidence="2">The sequence shown here is derived from an EMBL/GenBank/DDBJ whole genome shotgun (WGS) entry which is preliminary data.</text>
</comment>
<dbReference type="EMBL" id="QXWP01000006">
    <property type="protein sequence ID" value="NBH31437.1"/>
    <property type="molecule type" value="Genomic_DNA"/>
</dbReference>
<dbReference type="RefSeq" id="WP_031464174.1">
    <property type="nucleotide sequence ID" value="NZ_CABMFV010000010.1"/>
</dbReference>
<reference evidence="2 3" key="1">
    <citation type="submission" date="2018-08" db="EMBL/GenBank/DDBJ databases">
        <title>A genome reference for cultivated species of the human gut microbiota.</title>
        <authorList>
            <person name="Zou Y."/>
            <person name="Xue W."/>
            <person name="Luo G."/>
        </authorList>
    </citation>
    <scope>NUCLEOTIDE SEQUENCE [LARGE SCALE GENOMIC DNA]</scope>
    <source>
        <strain evidence="2 3">OM08-17AT</strain>
    </source>
</reference>
<evidence type="ECO:0000313" key="1">
    <source>
        <dbReference type="EMBL" id="NBH31437.1"/>
    </source>
</evidence>
<dbReference type="Proteomes" id="UP000261016">
    <property type="component" value="Unassembled WGS sequence"/>
</dbReference>
<protein>
    <recommendedName>
        <fullName evidence="5">Pathogenicity island protein</fullName>
    </recommendedName>
</protein>
<dbReference type="AlphaFoldDB" id="A0A8B2ZK89"/>
<reference evidence="1 4" key="2">
    <citation type="submission" date="2018-08" db="EMBL/GenBank/DDBJ databases">
        <title>Murine metabolic-syndrome-specific gut microbial biobank.</title>
        <authorList>
            <person name="Liu C."/>
        </authorList>
    </citation>
    <scope>NUCLEOTIDE SEQUENCE [LARGE SCALE GENOMIC DNA]</scope>
    <source>
        <strain evidence="1 4">1XD21-27</strain>
    </source>
</reference>
<accession>A0A8B2ZK89</accession>
<evidence type="ECO:0008006" key="5">
    <source>
        <dbReference type="Google" id="ProtNLM"/>
    </source>
</evidence>
<organism evidence="2 3">
    <name type="scientific">Staphylococcus warneri</name>
    <dbReference type="NCBI Taxonomy" id="1292"/>
    <lineage>
        <taxon>Bacteria</taxon>
        <taxon>Bacillati</taxon>
        <taxon>Bacillota</taxon>
        <taxon>Bacilli</taxon>
        <taxon>Bacillales</taxon>
        <taxon>Staphylococcaceae</taxon>
        <taxon>Staphylococcus</taxon>
    </lineage>
</organism>
<dbReference type="Proteomes" id="UP000481807">
    <property type="component" value="Unassembled WGS sequence"/>
</dbReference>
<evidence type="ECO:0000313" key="3">
    <source>
        <dbReference type="Proteomes" id="UP000261016"/>
    </source>
</evidence>
<proteinExistence type="predicted"/>
<name>A0A8B2ZK89_STAWA</name>
<sequence>MSKDELKVYIINYIKYQTHVTFVDLEELFESLCIEYQGEFTFVHVDNENIVLWHGWSMEVINIVGNLLTSEQLELERTDVTTYARHGMYLDLPIMTNPFDCSDTRWLPVTLKLSETMNTLLH</sequence>
<evidence type="ECO:0000313" key="4">
    <source>
        <dbReference type="Proteomes" id="UP000481807"/>
    </source>
</evidence>
<dbReference type="EMBL" id="QSTD01000010">
    <property type="protein sequence ID" value="RGM27972.1"/>
    <property type="molecule type" value="Genomic_DNA"/>
</dbReference>
<gene>
    <name evidence="1" type="ORF">D3Z30_10620</name>
    <name evidence="2" type="ORF">DXC19_11840</name>
</gene>